<protein>
    <submittedName>
        <fullName evidence="1">Uncharacterized protein</fullName>
    </submittedName>
</protein>
<organism evidence="1">
    <name type="scientific">Lepeophtheirus salmonis</name>
    <name type="common">Salmon louse</name>
    <name type="synonym">Caligus salmonis</name>
    <dbReference type="NCBI Taxonomy" id="72036"/>
    <lineage>
        <taxon>Eukaryota</taxon>
        <taxon>Metazoa</taxon>
        <taxon>Ecdysozoa</taxon>
        <taxon>Arthropoda</taxon>
        <taxon>Crustacea</taxon>
        <taxon>Multicrustacea</taxon>
        <taxon>Hexanauplia</taxon>
        <taxon>Copepoda</taxon>
        <taxon>Siphonostomatoida</taxon>
        <taxon>Caligidae</taxon>
        <taxon>Lepeophtheirus</taxon>
    </lineage>
</organism>
<proteinExistence type="predicted"/>
<sequence>MMMMSMENNEGMDSMIIEAKRDIKAMLRCGTSSFLHLLVVRVAAVVAPVFVESLCLQYNTVIRILRTLI</sequence>
<name>A0A0K2SV80_LEPSM</name>
<dbReference type="EMBL" id="HACA01000247">
    <property type="protein sequence ID" value="CDW17608.1"/>
    <property type="molecule type" value="Transcribed_RNA"/>
</dbReference>
<dbReference type="AlphaFoldDB" id="A0A0K2SV80"/>
<evidence type="ECO:0000313" key="1">
    <source>
        <dbReference type="EMBL" id="CDW17608.1"/>
    </source>
</evidence>
<accession>A0A0K2SV80</accession>
<reference evidence="1" key="1">
    <citation type="submission" date="2014-05" db="EMBL/GenBank/DDBJ databases">
        <authorList>
            <person name="Chronopoulou M."/>
        </authorList>
    </citation>
    <scope>NUCLEOTIDE SEQUENCE</scope>
    <source>
        <tissue evidence="1">Whole organism</tissue>
    </source>
</reference>